<feature type="region of interest" description="Disordered" evidence="1">
    <location>
        <begin position="39"/>
        <end position="75"/>
    </location>
</feature>
<protein>
    <recommendedName>
        <fullName evidence="4">Secreted protein</fullName>
    </recommendedName>
</protein>
<evidence type="ECO:0008006" key="4">
    <source>
        <dbReference type="Google" id="ProtNLM"/>
    </source>
</evidence>
<organism evidence="2 3">
    <name type="scientific">Streptomyces axinellae</name>
    <dbReference type="NCBI Taxonomy" id="552788"/>
    <lineage>
        <taxon>Bacteria</taxon>
        <taxon>Bacillati</taxon>
        <taxon>Actinomycetota</taxon>
        <taxon>Actinomycetes</taxon>
        <taxon>Kitasatosporales</taxon>
        <taxon>Streptomycetaceae</taxon>
        <taxon>Streptomyces</taxon>
    </lineage>
</organism>
<feature type="compositionally biased region" description="Low complexity" evidence="1">
    <location>
        <begin position="42"/>
        <end position="65"/>
    </location>
</feature>
<evidence type="ECO:0000313" key="3">
    <source>
        <dbReference type="Proteomes" id="UP001501447"/>
    </source>
</evidence>
<evidence type="ECO:0000256" key="1">
    <source>
        <dbReference type="SAM" id="MobiDB-lite"/>
    </source>
</evidence>
<dbReference type="RefSeq" id="WP_344563471.1">
    <property type="nucleotide sequence ID" value="NZ_BAAARJ010000004.1"/>
</dbReference>
<keyword evidence="3" id="KW-1185">Reference proteome</keyword>
<sequence length="432" mass="45929">MRRTTAAPPVRGLPARRSPFTLLALLALLVGGLVAGCGTEESSGGSASDSASASASASGSASSSSPKKGPRWAYEDVAGGGQGKFTDVVAPAADDIWATAGYEENGTSTAAQQHLFHYDGHHWQRREMPPELDGGVFNARLGTSGTDGPGTSGSSENVWLVGSPDSDRGAAHIVRWDGTRWQRIPSGPEGIVADLEVLGPDDVWVLAGGKAEHWDGKRWRTVPMPAQAEDLDGTSGDDLWAVGRRDSGSGVDRDQLSQPAAMHWDGRGWKLAGLPAFRFPDPQPAEAEAGLKRVVAISRDKVFAYGQLSFNHGETEDEPDDKSLALRWNGSRWSEEKGPSAGCTGGQDPVQDGHGGLIYLNRLHFTADGECRRTTWSKLPSTGGITEHARQSLWFERIAPIPGTRKVIGAGLMQVNQSGNPMNKPLLATLKL</sequence>
<accession>A0ABN3PV23</accession>
<proteinExistence type="predicted"/>
<comment type="caution">
    <text evidence="2">The sequence shown here is derived from an EMBL/GenBank/DDBJ whole genome shotgun (WGS) entry which is preliminary data.</text>
</comment>
<reference evidence="3" key="1">
    <citation type="journal article" date="2019" name="Int. J. Syst. Evol. Microbiol.">
        <title>The Global Catalogue of Microorganisms (GCM) 10K type strain sequencing project: providing services to taxonomists for standard genome sequencing and annotation.</title>
        <authorList>
            <consortium name="The Broad Institute Genomics Platform"/>
            <consortium name="The Broad Institute Genome Sequencing Center for Infectious Disease"/>
            <person name="Wu L."/>
            <person name="Ma J."/>
        </authorList>
    </citation>
    <scope>NUCLEOTIDE SEQUENCE [LARGE SCALE GENOMIC DNA]</scope>
    <source>
        <strain evidence="3">JCM 16373</strain>
    </source>
</reference>
<dbReference type="Proteomes" id="UP001501447">
    <property type="component" value="Unassembled WGS sequence"/>
</dbReference>
<evidence type="ECO:0000313" key="2">
    <source>
        <dbReference type="EMBL" id="GAA2602800.1"/>
    </source>
</evidence>
<name>A0ABN3PV23_9ACTN</name>
<gene>
    <name evidence="2" type="ORF">GCM10009863_15260</name>
</gene>
<dbReference type="EMBL" id="BAAARJ010000004">
    <property type="protein sequence ID" value="GAA2602800.1"/>
    <property type="molecule type" value="Genomic_DNA"/>
</dbReference>